<gene>
    <name evidence="2" type="ORF">HNR73_007468</name>
</gene>
<dbReference type="Proteomes" id="UP000548476">
    <property type="component" value="Unassembled WGS sequence"/>
</dbReference>
<dbReference type="EMBL" id="JACHGT010000023">
    <property type="protein sequence ID" value="MBB6039571.1"/>
    <property type="molecule type" value="Genomic_DNA"/>
</dbReference>
<evidence type="ECO:0000313" key="2">
    <source>
        <dbReference type="EMBL" id="MBB6039571.1"/>
    </source>
</evidence>
<organism evidence="2 3">
    <name type="scientific">Phytomonospora endophytica</name>
    <dbReference type="NCBI Taxonomy" id="714109"/>
    <lineage>
        <taxon>Bacteria</taxon>
        <taxon>Bacillati</taxon>
        <taxon>Actinomycetota</taxon>
        <taxon>Actinomycetes</taxon>
        <taxon>Micromonosporales</taxon>
        <taxon>Micromonosporaceae</taxon>
        <taxon>Phytomonospora</taxon>
    </lineage>
</organism>
<accession>A0A841FQK4</accession>
<keyword evidence="1" id="KW-0732">Signal</keyword>
<keyword evidence="3" id="KW-1185">Reference proteome</keyword>
<evidence type="ECO:0000256" key="1">
    <source>
        <dbReference type="SAM" id="SignalP"/>
    </source>
</evidence>
<dbReference type="RefSeq" id="WP_184792658.1">
    <property type="nucleotide sequence ID" value="NZ_BONT01000089.1"/>
</dbReference>
<comment type="caution">
    <text evidence="2">The sequence shown here is derived from an EMBL/GenBank/DDBJ whole genome shotgun (WGS) entry which is preliminary data.</text>
</comment>
<proteinExistence type="predicted"/>
<dbReference type="AlphaFoldDB" id="A0A841FQK4"/>
<evidence type="ECO:0008006" key="4">
    <source>
        <dbReference type="Google" id="ProtNLM"/>
    </source>
</evidence>
<sequence length="177" mass="17792">MLSTVLSGAAVLTAALIAPAPAQADVEAQLLDTLTCASSSTTTYDPPIGLTPVTTTRTIHQVYGPCVGTGVASAVTGGTHDSSNTTARSCLQLLSTATVSWTIHWSNGSQSTVTTQRVSNLAGAVFTNTFTGTVTSGLLTGHAVVETMTAPSTQILACTLGQGTVSSLGAVHTLTIV</sequence>
<evidence type="ECO:0000313" key="3">
    <source>
        <dbReference type="Proteomes" id="UP000548476"/>
    </source>
</evidence>
<reference evidence="2 3" key="1">
    <citation type="submission" date="2020-08" db="EMBL/GenBank/DDBJ databases">
        <title>Genomic Encyclopedia of Type Strains, Phase IV (KMG-IV): sequencing the most valuable type-strain genomes for metagenomic binning, comparative biology and taxonomic classification.</title>
        <authorList>
            <person name="Goeker M."/>
        </authorList>
    </citation>
    <scope>NUCLEOTIDE SEQUENCE [LARGE SCALE GENOMIC DNA]</scope>
    <source>
        <strain evidence="2 3">YIM 65646</strain>
    </source>
</reference>
<feature type="signal peptide" evidence="1">
    <location>
        <begin position="1"/>
        <end position="24"/>
    </location>
</feature>
<protein>
    <recommendedName>
        <fullName evidence="4">Ig-like domain-containing protein</fullName>
    </recommendedName>
</protein>
<feature type="chain" id="PRO_5032929565" description="Ig-like domain-containing protein" evidence="1">
    <location>
        <begin position="25"/>
        <end position="177"/>
    </location>
</feature>
<name>A0A841FQK4_9ACTN</name>